<keyword evidence="3" id="KW-0732">Signal</keyword>
<dbReference type="InterPro" id="IPR005052">
    <property type="entry name" value="Lectin_leg"/>
</dbReference>
<evidence type="ECO:0000256" key="6">
    <source>
        <dbReference type="SAM" id="Phobius"/>
    </source>
</evidence>
<dbReference type="KEGG" id="cdu:CD36_32800"/>
<dbReference type="eggNOG" id="ENOG502RYE9">
    <property type="taxonomic scope" value="Eukaryota"/>
</dbReference>
<keyword evidence="4 6" id="KW-1133">Transmembrane helix</keyword>
<evidence type="ECO:0000313" key="9">
    <source>
        <dbReference type="EMBL" id="CAX40233.1"/>
    </source>
</evidence>
<dbReference type="GO" id="GO:0000139">
    <property type="term" value="C:Golgi membrane"/>
    <property type="evidence" value="ECO:0007669"/>
    <property type="project" value="TreeGrafter"/>
</dbReference>
<name>B9WMC0_CANDC</name>
<dbReference type="CGD" id="CAL0000161612">
    <property type="gene designation" value="Cd36_32800"/>
</dbReference>
<evidence type="ECO:0000256" key="2">
    <source>
        <dbReference type="ARBA" id="ARBA00022692"/>
    </source>
</evidence>
<accession>B9WMC0</accession>
<evidence type="ECO:0000313" key="10">
    <source>
        <dbReference type="Proteomes" id="UP000002605"/>
    </source>
</evidence>
<keyword evidence="2 6" id="KW-0812">Transmembrane</keyword>
<dbReference type="Pfam" id="PF03388">
    <property type="entry name" value="Lectin_leg-like"/>
    <property type="match status" value="1"/>
</dbReference>
<evidence type="ECO:0000256" key="1">
    <source>
        <dbReference type="ARBA" id="ARBA00004479"/>
    </source>
</evidence>
<dbReference type="GO" id="GO:0006888">
    <property type="term" value="P:endoplasmic reticulum to Golgi vesicle-mediated transport"/>
    <property type="evidence" value="ECO:0007669"/>
    <property type="project" value="TreeGrafter"/>
</dbReference>
<dbReference type="Proteomes" id="UP000002605">
    <property type="component" value="Chromosome R"/>
</dbReference>
<dbReference type="PANTHER" id="PTHR12223:SF28">
    <property type="entry name" value="LECTIN, MANNOSE BINDING 1 LIKE"/>
    <property type="match status" value="1"/>
</dbReference>
<proteinExistence type="predicted"/>
<reference evidence="9 10" key="1">
    <citation type="journal article" date="2009" name="Genome Res.">
        <title>Comparative genomics of the fungal pathogens Candida dubliniensis and Candida albicans.</title>
        <authorList>
            <person name="Jackson A.P."/>
            <person name="Gamble J.A."/>
            <person name="Yeomans T."/>
            <person name="Moran G.P."/>
            <person name="Saunders D."/>
            <person name="Harris D."/>
            <person name="Aslett M."/>
            <person name="Barrell J.F."/>
            <person name="Butler G."/>
            <person name="Citiulo F."/>
            <person name="Coleman D.C."/>
            <person name="de Groot P.W.J."/>
            <person name="Goodwin T.J."/>
            <person name="Quail M.A."/>
            <person name="McQuillan J."/>
            <person name="Munro C.A."/>
            <person name="Pain A."/>
            <person name="Poulter R.T."/>
            <person name="Rajandream M.A."/>
            <person name="Renauld H."/>
            <person name="Spiering M.J."/>
            <person name="Tivey A."/>
            <person name="Gow N.A.R."/>
            <person name="Barrell B."/>
            <person name="Sullivan D.J."/>
            <person name="Berriman M."/>
        </authorList>
    </citation>
    <scope>NUCLEOTIDE SEQUENCE [LARGE SCALE GENOMIC DNA]</scope>
    <source>
        <strain evidence="10">CD36 / ATCC MYA-646 / CBS 7987 / NCPF 3949 / NRRL Y-17841</strain>
    </source>
</reference>
<dbReference type="PANTHER" id="PTHR12223">
    <property type="entry name" value="VESICULAR MANNOSE-BINDING LECTIN"/>
    <property type="match status" value="1"/>
</dbReference>
<protein>
    <submittedName>
        <fullName evidence="9">Integral membrane component of endoplasmic reticulum-derived COPII-coated vesicles, putative</fullName>
    </submittedName>
</protein>
<sequence length="471" mass="53606">MLYHILLLIHVALAVVPNIPKISSQLSPNPHYSLPNLLSIDSKEEVNNFEISNNIQLDNGRLLLGELGSIWGKYKIPTFNKPWTIELIFRSTGTKEDRKYEENSLNVWFLNGDSGNLPFETFDGFEISISNEGQIPGVKLYNNDGVQSIIHDASHALGTCKFQYLDSDVPFTLRVSYDANSWFKIQMDNNLCFKTNQISIPFQEIKLGITSKINQQSNEKFEILSLKTWETLTGDAIDDHGLMIGDEIKIDVETEVTNDNSVKPNHIRESLMERAQRLRKEAIDSERQNLENQHSQGSDSNTNTQLDLILSKLNYLEVSLTGLNGVEDDAQITSINKEIAGLNNVFTDLKSTVTDTKQSVLDLQNVLVKQYSQMLDSIAQLNQKVIGEVREQHYGMEELSRKVDLLMNNHKEIAYQYEKTRQDTQGETSKSGDSVVDKLLKWILLPLVLILLVLVIFVYRLRHDIKHSKLL</sequence>
<gene>
    <name evidence="8" type="ordered locus">Cd36_32800</name>
    <name evidence="9" type="ORF">CD36_32800</name>
</gene>
<dbReference type="InterPro" id="IPR013320">
    <property type="entry name" value="ConA-like_dom_sf"/>
</dbReference>
<comment type="subcellular location">
    <subcellularLocation>
        <location evidence="1">Membrane</location>
        <topology evidence="1">Single-pass type I membrane protein</topology>
    </subcellularLocation>
</comment>
<dbReference type="GeneID" id="8049378"/>
<evidence type="ECO:0000256" key="5">
    <source>
        <dbReference type="ARBA" id="ARBA00023136"/>
    </source>
</evidence>
<evidence type="ECO:0000256" key="4">
    <source>
        <dbReference type="ARBA" id="ARBA00022989"/>
    </source>
</evidence>
<dbReference type="GO" id="GO:0005789">
    <property type="term" value="C:endoplasmic reticulum membrane"/>
    <property type="evidence" value="ECO:0007669"/>
    <property type="project" value="TreeGrafter"/>
</dbReference>
<keyword evidence="10" id="KW-1185">Reference proteome</keyword>
<keyword evidence="5 6" id="KW-0472">Membrane</keyword>
<evidence type="ECO:0000313" key="8">
    <source>
        <dbReference type="CGD" id="CAL0000161612"/>
    </source>
</evidence>
<organism evidence="9 10">
    <name type="scientific">Candida dubliniensis (strain CD36 / ATCC MYA-646 / CBS 7987 / NCPF 3949 / NRRL Y-17841)</name>
    <name type="common">Yeast</name>
    <dbReference type="NCBI Taxonomy" id="573826"/>
    <lineage>
        <taxon>Eukaryota</taxon>
        <taxon>Fungi</taxon>
        <taxon>Dikarya</taxon>
        <taxon>Ascomycota</taxon>
        <taxon>Saccharomycotina</taxon>
        <taxon>Pichiomycetes</taxon>
        <taxon>Debaryomycetaceae</taxon>
        <taxon>Candida/Lodderomyces clade</taxon>
        <taxon>Candida</taxon>
    </lineage>
</organism>
<dbReference type="HOGENOM" id="CLU_565131_0_0_1"/>
<dbReference type="OrthoDB" id="10265193at2759"/>
<dbReference type="GO" id="GO:0030134">
    <property type="term" value="C:COPII-coated ER to Golgi transport vesicle"/>
    <property type="evidence" value="ECO:0007669"/>
    <property type="project" value="TreeGrafter"/>
</dbReference>
<dbReference type="InterPro" id="IPR051136">
    <property type="entry name" value="Intracellular_Lectin-GPT"/>
</dbReference>
<dbReference type="GO" id="GO:0005793">
    <property type="term" value="C:endoplasmic reticulum-Golgi intermediate compartment"/>
    <property type="evidence" value="ECO:0007669"/>
    <property type="project" value="TreeGrafter"/>
</dbReference>
<evidence type="ECO:0000256" key="3">
    <source>
        <dbReference type="ARBA" id="ARBA00022729"/>
    </source>
</evidence>
<dbReference type="VEuPathDB" id="FungiDB:CD36_32800"/>
<dbReference type="Gene3D" id="2.60.120.200">
    <property type="match status" value="1"/>
</dbReference>
<feature type="domain" description="L-type lectin-like" evidence="7">
    <location>
        <begin position="24"/>
        <end position="231"/>
    </location>
</feature>
<feature type="transmembrane region" description="Helical" evidence="6">
    <location>
        <begin position="439"/>
        <end position="459"/>
    </location>
</feature>
<evidence type="ECO:0000259" key="7">
    <source>
        <dbReference type="PROSITE" id="PS51328"/>
    </source>
</evidence>
<dbReference type="RefSeq" id="XP_002422229.1">
    <property type="nucleotide sequence ID" value="XM_002422184.1"/>
</dbReference>
<dbReference type="EMBL" id="FM992695">
    <property type="protein sequence ID" value="CAX40233.1"/>
    <property type="molecule type" value="Genomic_DNA"/>
</dbReference>
<dbReference type="SUPFAM" id="SSF49899">
    <property type="entry name" value="Concanavalin A-like lectins/glucanases"/>
    <property type="match status" value="1"/>
</dbReference>
<dbReference type="GO" id="GO:0005537">
    <property type="term" value="F:D-mannose binding"/>
    <property type="evidence" value="ECO:0007669"/>
    <property type="project" value="TreeGrafter"/>
</dbReference>
<dbReference type="PROSITE" id="PS51328">
    <property type="entry name" value="L_LECTIN_LIKE"/>
    <property type="match status" value="1"/>
</dbReference>
<dbReference type="AlphaFoldDB" id="B9WMC0"/>